<sequence length="110" mass="12477">KLKKKQNNYFFLLLGERPHECPSCGKCFRVGGDLTRHKKIHDKPNKKSKSEKSKKTDPSGTSSSKNFPNEDSQDDKKVYRKMAKNDVITLGETQYEISALNDVFPGNDGQ</sequence>
<dbReference type="EnsemblMetazoa" id="MESCA008389-RA">
    <property type="protein sequence ID" value="MESCA008389-PA"/>
    <property type="gene ID" value="MESCA008389"/>
</dbReference>
<dbReference type="InterPro" id="IPR036236">
    <property type="entry name" value="Znf_C2H2_sf"/>
</dbReference>
<evidence type="ECO:0000256" key="4">
    <source>
        <dbReference type="ARBA" id="ARBA00022771"/>
    </source>
</evidence>
<evidence type="ECO:0000256" key="6">
    <source>
        <dbReference type="PROSITE-ProRule" id="PRU00042"/>
    </source>
</evidence>
<protein>
    <recommendedName>
        <fullName evidence="8">C2H2-type domain-containing protein</fullName>
    </recommendedName>
</protein>
<dbReference type="HOGENOM" id="CLU_2177364_0_0_1"/>
<feature type="domain" description="C2H2-type" evidence="8">
    <location>
        <begin position="19"/>
        <end position="46"/>
    </location>
</feature>
<evidence type="ECO:0000256" key="1">
    <source>
        <dbReference type="ARBA" id="ARBA00006991"/>
    </source>
</evidence>
<comment type="similarity">
    <text evidence="1">Belongs to the krueppel C2H2-type zinc-finger protein family.</text>
</comment>
<dbReference type="Gene3D" id="3.30.160.60">
    <property type="entry name" value="Classic Zinc Finger"/>
    <property type="match status" value="1"/>
</dbReference>
<keyword evidence="4 6" id="KW-0863">Zinc-finger</keyword>
<reference evidence="10" key="1">
    <citation type="submission" date="2013-02" db="EMBL/GenBank/DDBJ databases">
        <authorList>
            <person name="Hughes D."/>
        </authorList>
    </citation>
    <scope>NUCLEOTIDE SEQUENCE</scope>
    <source>
        <strain>Durham</strain>
        <strain evidence="10">NC isolate 2 -- Noor lab</strain>
    </source>
</reference>
<name>T1GX49_MEGSC</name>
<evidence type="ECO:0000256" key="5">
    <source>
        <dbReference type="ARBA" id="ARBA00022833"/>
    </source>
</evidence>
<evidence type="ECO:0000256" key="3">
    <source>
        <dbReference type="ARBA" id="ARBA00022737"/>
    </source>
</evidence>
<dbReference type="EMBL" id="CAQQ02179458">
    <property type="status" value="NOT_ANNOTATED_CDS"/>
    <property type="molecule type" value="Genomic_DNA"/>
</dbReference>
<feature type="compositionally biased region" description="Polar residues" evidence="7">
    <location>
        <begin position="58"/>
        <end position="70"/>
    </location>
</feature>
<dbReference type="GO" id="GO:0008270">
    <property type="term" value="F:zinc ion binding"/>
    <property type="evidence" value="ECO:0007669"/>
    <property type="project" value="UniProtKB-KW"/>
</dbReference>
<dbReference type="Proteomes" id="UP000015102">
    <property type="component" value="Unassembled WGS sequence"/>
</dbReference>
<accession>T1GX49</accession>
<evidence type="ECO:0000259" key="8">
    <source>
        <dbReference type="PROSITE" id="PS50157"/>
    </source>
</evidence>
<dbReference type="PROSITE" id="PS50157">
    <property type="entry name" value="ZINC_FINGER_C2H2_2"/>
    <property type="match status" value="1"/>
</dbReference>
<dbReference type="STRING" id="36166.T1GX49"/>
<reference evidence="9" key="2">
    <citation type="submission" date="2015-06" db="UniProtKB">
        <authorList>
            <consortium name="EnsemblMetazoa"/>
        </authorList>
    </citation>
    <scope>IDENTIFICATION</scope>
</reference>
<keyword evidence="5" id="KW-0862">Zinc</keyword>
<evidence type="ECO:0000256" key="2">
    <source>
        <dbReference type="ARBA" id="ARBA00022723"/>
    </source>
</evidence>
<feature type="compositionally biased region" description="Basic and acidic residues" evidence="7">
    <location>
        <begin position="42"/>
        <end position="57"/>
    </location>
</feature>
<dbReference type="AlphaFoldDB" id="T1GX49"/>
<dbReference type="FunFam" id="3.30.160.60:FF:000135">
    <property type="entry name" value="Zinc finger protein 358"/>
    <property type="match status" value="1"/>
</dbReference>
<keyword evidence="10" id="KW-1185">Reference proteome</keyword>
<dbReference type="InterPro" id="IPR013087">
    <property type="entry name" value="Znf_C2H2_type"/>
</dbReference>
<evidence type="ECO:0000313" key="10">
    <source>
        <dbReference type="Proteomes" id="UP000015102"/>
    </source>
</evidence>
<dbReference type="PROSITE" id="PS00028">
    <property type="entry name" value="ZINC_FINGER_C2H2_1"/>
    <property type="match status" value="1"/>
</dbReference>
<evidence type="ECO:0000256" key="7">
    <source>
        <dbReference type="SAM" id="MobiDB-lite"/>
    </source>
</evidence>
<organism evidence="9 10">
    <name type="scientific">Megaselia scalaris</name>
    <name type="common">Humpbacked fly</name>
    <name type="synonym">Phora scalaris</name>
    <dbReference type="NCBI Taxonomy" id="36166"/>
    <lineage>
        <taxon>Eukaryota</taxon>
        <taxon>Metazoa</taxon>
        <taxon>Ecdysozoa</taxon>
        <taxon>Arthropoda</taxon>
        <taxon>Hexapoda</taxon>
        <taxon>Insecta</taxon>
        <taxon>Pterygota</taxon>
        <taxon>Neoptera</taxon>
        <taxon>Endopterygota</taxon>
        <taxon>Diptera</taxon>
        <taxon>Brachycera</taxon>
        <taxon>Muscomorpha</taxon>
        <taxon>Platypezoidea</taxon>
        <taxon>Phoridae</taxon>
        <taxon>Megaseliini</taxon>
        <taxon>Megaselia</taxon>
    </lineage>
</organism>
<evidence type="ECO:0000313" key="9">
    <source>
        <dbReference type="EnsemblMetazoa" id="MESCA008389-PA"/>
    </source>
</evidence>
<proteinExistence type="inferred from homology"/>
<feature type="region of interest" description="Disordered" evidence="7">
    <location>
        <begin position="35"/>
        <end position="78"/>
    </location>
</feature>
<keyword evidence="3" id="KW-0677">Repeat</keyword>
<dbReference type="SUPFAM" id="SSF57667">
    <property type="entry name" value="beta-beta-alpha zinc fingers"/>
    <property type="match status" value="1"/>
</dbReference>
<keyword evidence="2" id="KW-0479">Metal-binding</keyword>